<reference evidence="1 2" key="1">
    <citation type="submission" date="2022-06" db="EMBL/GenBank/DDBJ databases">
        <title>Sequencing the genomes of 1000 actinobacteria strains.</title>
        <authorList>
            <person name="Klenk H.-P."/>
        </authorList>
    </citation>
    <scope>NUCLEOTIDE SEQUENCE [LARGE SCALE GENOMIC DNA]</scope>
    <source>
        <strain evidence="1 2">DSM 44170</strain>
    </source>
</reference>
<accession>A0ABT1K3B1</accession>
<keyword evidence="2" id="KW-1185">Reference proteome</keyword>
<evidence type="ECO:0000313" key="2">
    <source>
        <dbReference type="Proteomes" id="UP001320766"/>
    </source>
</evidence>
<gene>
    <name evidence="1" type="ORF">HD595_004574</name>
</gene>
<dbReference type="Proteomes" id="UP001320766">
    <property type="component" value="Unassembled WGS sequence"/>
</dbReference>
<dbReference type="RefSeq" id="WP_253772204.1">
    <property type="nucleotide sequence ID" value="NZ_JAMZEC010000001.1"/>
</dbReference>
<comment type="caution">
    <text evidence="1">The sequence shown here is derived from an EMBL/GenBank/DDBJ whole genome shotgun (WGS) entry which is preliminary data.</text>
</comment>
<dbReference type="EMBL" id="JAMZEC010000001">
    <property type="protein sequence ID" value="MCP2348452.1"/>
    <property type="molecule type" value="Genomic_DNA"/>
</dbReference>
<protein>
    <submittedName>
        <fullName evidence="1">Uncharacterized protein</fullName>
    </submittedName>
</protein>
<evidence type="ECO:0000313" key="1">
    <source>
        <dbReference type="EMBL" id="MCP2348452.1"/>
    </source>
</evidence>
<organism evidence="1 2">
    <name type="scientific">Nonomuraea roseoviolacea subsp. carminata</name>
    <dbReference type="NCBI Taxonomy" id="160689"/>
    <lineage>
        <taxon>Bacteria</taxon>
        <taxon>Bacillati</taxon>
        <taxon>Actinomycetota</taxon>
        <taxon>Actinomycetes</taxon>
        <taxon>Streptosporangiales</taxon>
        <taxon>Streptosporangiaceae</taxon>
        <taxon>Nonomuraea</taxon>
    </lineage>
</organism>
<name>A0ABT1K3B1_9ACTN</name>
<sequence length="130" mass="13255">MTSPRRVTVDASPCTVTGSSRWPRAGAVPRRAVTPRPVRPVVTAATGVGSATGACAAAAAAAATAGRTARGPAGVSTARDLRCAAPALRAFFGRFTRTGTGAVCQMRPEKLTVSGSDIGDRRYQARGCPR</sequence>
<proteinExistence type="predicted"/>